<dbReference type="RefSeq" id="WP_004801687.1">
    <property type="nucleotide sequence ID" value="NZ_KB446647.1"/>
</dbReference>
<feature type="domain" description="Ferritin/DPS" evidence="2">
    <location>
        <begin position="5"/>
        <end position="143"/>
    </location>
</feature>
<dbReference type="SUPFAM" id="SSF47240">
    <property type="entry name" value="Ferritin-like"/>
    <property type="match status" value="1"/>
</dbReference>
<dbReference type="Pfam" id="PF00210">
    <property type="entry name" value="Ferritin"/>
    <property type="match status" value="1"/>
</dbReference>
<dbReference type="STRING" id="999415.HMPREF9943_00486"/>
<name>M2NG63_9FIRM</name>
<dbReference type="PANTHER" id="PTHR42932">
    <property type="entry name" value="GENERAL STRESS PROTEIN 20U"/>
    <property type="match status" value="1"/>
</dbReference>
<dbReference type="PROSITE" id="PS00818">
    <property type="entry name" value="DPS_1"/>
    <property type="match status" value="1"/>
</dbReference>
<dbReference type="InterPro" id="IPR002177">
    <property type="entry name" value="DPS_DNA-bd"/>
</dbReference>
<proteinExistence type="inferred from homology"/>
<evidence type="ECO:0000259" key="2">
    <source>
        <dbReference type="Pfam" id="PF00210"/>
    </source>
</evidence>
<dbReference type="OrthoDB" id="9797023at2"/>
<dbReference type="PATRIC" id="fig|999415.3.peg.485"/>
<gene>
    <name evidence="3" type="ORF">HMPREF9943_00486</name>
</gene>
<organism evidence="3 4">
    <name type="scientific">Eggerthia catenaformis OT 569 = DSM 20559</name>
    <dbReference type="NCBI Taxonomy" id="999415"/>
    <lineage>
        <taxon>Bacteria</taxon>
        <taxon>Bacillati</taxon>
        <taxon>Bacillota</taxon>
        <taxon>Erysipelotrichia</taxon>
        <taxon>Erysipelotrichales</taxon>
        <taxon>Coprobacillaceae</taxon>
        <taxon>Eggerthia</taxon>
    </lineage>
</organism>
<evidence type="ECO:0000313" key="4">
    <source>
        <dbReference type="Proteomes" id="UP000011758"/>
    </source>
</evidence>
<sequence length="144" mass="16747">MTITNAFNHYLANLAVMNFKLHNLHWNVEGLQFASVHSFTEDAYNTLFKYFDDVAEIQKMYDTIPDSTLADYLKNATIKEEPAKKFTPNEVFEILKADYTALREEAADLRKACNEKDWFSSATLLEDQIAYYNKQLWFIKAILG</sequence>
<evidence type="ECO:0000313" key="3">
    <source>
        <dbReference type="EMBL" id="EMD17228.1"/>
    </source>
</evidence>
<evidence type="ECO:0000256" key="1">
    <source>
        <dbReference type="ARBA" id="ARBA00009497"/>
    </source>
</evidence>
<dbReference type="BioCyc" id="ECAT999415-HMP:GTTI-502-MONOMER"/>
<dbReference type="EMBL" id="AGEJ01000009">
    <property type="protein sequence ID" value="EMD17228.1"/>
    <property type="molecule type" value="Genomic_DNA"/>
</dbReference>
<dbReference type="InterPro" id="IPR023188">
    <property type="entry name" value="DPS_DNA-bd_CS"/>
</dbReference>
<dbReference type="Gene3D" id="1.20.1260.10">
    <property type="match status" value="1"/>
</dbReference>
<keyword evidence="4" id="KW-1185">Reference proteome</keyword>
<dbReference type="InterPro" id="IPR012347">
    <property type="entry name" value="Ferritin-like"/>
</dbReference>
<dbReference type="AlphaFoldDB" id="M2NG63"/>
<accession>M2NG63</accession>
<dbReference type="PIRSF" id="PIRSF005900">
    <property type="entry name" value="Dps"/>
    <property type="match status" value="1"/>
</dbReference>
<dbReference type="GO" id="GO:0008199">
    <property type="term" value="F:ferric iron binding"/>
    <property type="evidence" value="ECO:0007669"/>
    <property type="project" value="InterPro"/>
</dbReference>
<dbReference type="CDD" id="cd01043">
    <property type="entry name" value="DPS"/>
    <property type="match status" value="1"/>
</dbReference>
<comment type="similarity">
    <text evidence="1">Belongs to the Dps family.</text>
</comment>
<dbReference type="Proteomes" id="UP000011758">
    <property type="component" value="Unassembled WGS sequence"/>
</dbReference>
<comment type="caution">
    <text evidence="3">The sequence shown here is derived from an EMBL/GenBank/DDBJ whole genome shotgun (WGS) entry which is preliminary data.</text>
</comment>
<dbReference type="PANTHER" id="PTHR42932:SF1">
    <property type="entry name" value="GENERAL STRESS PROTEIN 20U"/>
    <property type="match status" value="1"/>
</dbReference>
<reference evidence="3 4" key="1">
    <citation type="submission" date="2013-02" db="EMBL/GenBank/DDBJ databases">
        <title>The Genome Sequence of Lactobacillus catenaformis F0143.</title>
        <authorList>
            <consortium name="The Broad Institute Genome Sequencing Platform"/>
            <person name="Earl A."/>
            <person name="Ward D."/>
            <person name="Feldgarden M."/>
            <person name="Gevers D."/>
            <person name="Izard J."/>
            <person name="Blanton J.M."/>
            <person name="Mathney J."/>
            <person name="Dewhirst F.E."/>
            <person name="Young S.K."/>
            <person name="Zeng Q."/>
            <person name="Gargeya S."/>
            <person name="Fitzgerald M."/>
            <person name="Haas B."/>
            <person name="Abouelleil A."/>
            <person name="Alvarado L."/>
            <person name="Arachchi H.M."/>
            <person name="Berlin A."/>
            <person name="Chapman S.B."/>
            <person name="Gearin G."/>
            <person name="Goldberg J."/>
            <person name="Griggs A."/>
            <person name="Gujja S."/>
            <person name="Hansen M."/>
            <person name="Heiman D."/>
            <person name="Howarth C."/>
            <person name="Larimer J."/>
            <person name="Lui A."/>
            <person name="MacDonald P.J.P."/>
            <person name="McCowen C."/>
            <person name="Montmayeur A."/>
            <person name="Murphy C."/>
            <person name="Neiman D."/>
            <person name="Pearson M."/>
            <person name="Priest M."/>
            <person name="Roberts A."/>
            <person name="Saif S."/>
            <person name="Shea T."/>
            <person name="Sisk P."/>
            <person name="Stolte C."/>
            <person name="Sykes S."/>
            <person name="Wortman J."/>
            <person name="Nusbaum C."/>
            <person name="Birren B."/>
        </authorList>
    </citation>
    <scope>NUCLEOTIDE SEQUENCE [LARGE SCALE GENOMIC DNA]</scope>
    <source>
        <strain evidence="3 4">OT 569</strain>
    </source>
</reference>
<protein>
    <recommendedName>
        <fullName evidence="2">Ferritin/DPS domain-containing protein</fullName>
    </recommendedName>
</protein>
<dbReference type="GO" id="GO:0016722">
    <property type="term" value="F:oxidoreductase activity, acting on metal ions"/>
    <property type="evidence" value="ECO:0007669"/>
    <property type="project" value="InterPro"/>
</dbReference>
<dbReference type="eggNOG" id="COG0783">
    <property type="taxonomic scope" value="Bacteria"/>
</dbReference>
<dbReference type="InterPro" id="IPR009078">
    <property type="entry name" value="Ferritin-like_SF"/>
</dbReference>
<dbReference type="InterPro" id="IPR008331">
    <property type="entry name" value="Ferritin_DPS_dom"/>
</dbReference>